<reference evidence="1 2" key="1">
    <citation type="journal article" date="2015" name="Proc. Natl. Acad. Sci. U.S.A.">
        <title>The resurrection genome of Boea hygrometrica: A blueprint for survival of dehydration.</title>
        <authorList>
            <person name="Xiao L."/>
            <person name="Yang G."/>
            <person name="Zhang L."/>
            <person name="Yang X."/>
            <person name="Zhao S."/>
            <person name="Ji Z."/>
            <person name="Zhou Q."/>
            <person name="Hu M."/>
            <person name="Wang Y."/>
            <person name="Chen M."/>
            <person name="Xu Y."/>
            <person name="Jin H."/>
            <person name="Xiao X."/>
            <person name="Hu G."/>
            <person name="Bao F."/>
            <person name="Hu Y."/>
            <person name="Wan P."/>
            <person name="Li L."/>
            <person name="Deng X."/>
            <person name="Kuang T."/>
            <person name="Xiang C."/>
            <person name="Zhu J.K."/>
            <person name="Oliver M.J."/>
            <person name="He Y."/>
        </authorList>
    </citation>
    <scope>NUCLEOTIDE SEQUENCE [LARGE SCALE GENOMIC DNA]</scope>
    <source>
        <strain evidence="2">cv. XS01</strain>
    </source>
</reference>
<dbReference type="AlphaFoldDB" id="A0A2Z7C8R0"/>
<protein>
    <submittedName>
        <fullName evidence="1">UDP-glucoronosyl/UDP-glucosyl transferase family protein</fullName>
    </submittedName>
</protein>
<name>A0A2Z7C8R0_9LAMI</name>
<sequence>MFTTASDTDKEFIADQVFGTGVREMETEDVEQSADEAMSLEDILMTIPLDCPLPSTDIDLLVQLRERIIDEVDRFFNSFSLKRLATLKIDESYFDKEALILSRAETDSTRVALNRRTYILTNYRLLLIRKFLEARRINFTPGEGSSTTDLKVMEMISDLHMFVAEELKEQTIAHGLRREKPCCSKIFEGRPHDPGAIIARTNINTRSTCWIRTMICVDGVWVIEPCGDHWVKIPRKIVNNEILRQRSYDDTLPPISEFFKLMKKRWGDVCLEVAKFSISGFVCIFGSEITFRAIMEILEFSSLKFEFLVRSVEREYYISSNADVAGISSNADVAGSTVALAWMSDLLSVLGYDPMSLWGLVVLLPVLFSGNLGFAAGRGFNPVGGVPGGG</sequence>
<dbReference type="EMBL" id="KQ998142">
    <property type="protein sequence ID" value="KZV43285.1"/>
    <property type="molecule type" value="Genomic_DNA"/>
</dbReference>
<gene>
    <name evidence="1" type="ORF">F511_26864</name>
</gene>
<evidence type="ECO:0000313" key="1">
    <source>
        <dbReference type="EMBL" id="KZV43285.1"/>
    </source>
</evidence>
<proteinExistence type="predicted"/>
<keyword evidence="2" id="KW-1185">Reference proteome</keyword>
<dbReference type="Proteomes" id="UP000250235">
    <property type="component" value="Unassembled WGS sequence"/>
</dbReference>
<accession>A0A2Z7C8R0</accession>
<organism evidence="1 2">
    <name type="scientific">Dorcoceras hygrometricum</name>
    <dbReference type="NCBI Taxonomy" id="472368"/>
    <lineage>
        <taxon>Eukaryota</taxon>
        <taxon>Viridiplantae</taxon>
        <taxon>Streptophyta</taxon>
        <taxon>Embryophyta</taxon>
        <taxon>Tracheophyta</taxon>
        <taxon>Spermatophyta</taxon>
        <taxon>Magnoliopsida</taxon>
        <taxon>eudicotyledons</taxon>
        <taxon>Gunneridae</taxon>
        <taxon>Pentapetalae</taxon>
        <taxon>asterids</taxon>
        <taxon>lamiids</taxon>
        <taxon>Lamiales</taxon>
        <taxon>Gesneriaceae</taxon>
        <taxon>Didymocarpoideae</taxon>
        <taxon>Trichosporeae</taxon>
        <taxon>Loxocarpinae</taxon>
        <taxon>Dorcoceras</taxon>
    </lineage>
</organism>
<evidence type="ECO:0000313" key="2">
    <source>
        <dbReference type="Proteomes" id="UP000250235"/>
    </source>
</evidence>
<keyword evidence="1" id="KW-0808">Transferase</keyword>
<dbReference type="GO" id="GO:0016740">
    <property type="term" value="F:transferase activity"/>
    <property type="evidence" value="ECO:0007669"/>
    <property type="project" value="UniProtKB-KW"/>
</dbReference>